<organism evidence="2 3">
    <name type="scientific">Hibiscus sabdariffa</name>
    <name type="common">roselle</name>
    <dbReference type="NCBI Taxonomy" id="183260"/>
    <lineage>
        <taxon>Eukaryota</taxon>
        <taxon>Viridiplantae</taxon>
        <taxon>Streptophyta</taxon>
        <taxon>Embryophyta</taxon>
        <taxon>Tracheophyta</taxon>
        <taxon>Spermatophyta</taxon>
        <taxon>Magnoliopsida</taxon>
        <taxon>eudicotyledons</taxon>
        <taxon>Gunneridae</taxon>
        <taxon>Pentapetalae</taxon>
        <taxon>rosids</taxon>
        <taxon>malvids</taxon>
        <taxon>Malvales</taxon>
        <taxon>Malvaceae</taxon>
        <taxon>Malvoideae</taxon>
        <taxon>Hibiscus</taxon>
    </lineage>
</organism>
<evidence type="ECO:0000313" key="2">
    <source>
        <dbReference type="EMBL" id="KAK8500273.1"/>
    </source>
</evidence>
<feature type="transmembrane region" description="Helical" evidence="1">
    <location>
        <begin position="12"/>
        <end position="33"/>
    </location>
</feature>
<evidence type="ECO:0000256" key="1">
    <source>
        <dbReference type="SAM" id="Phobius"/>
    </source>
</evidence>
<reference evidence="2 3" key="1">
    <citation type="journal article" date="2024" name="G3 (Bethesda)">
        <title>Genome assembly of Hibiscus sabdariffa L. provides insights into metabolisms of medicinal natural products.</title>
        <authorList>
            <person name="Kim T."/>
        </authorList>
    </citation>
    <scope>NUCLEOTIDE SEQUENCE [LARGE SCALE GENOMIC DNA]</scope>
    <source>
        <strain evidence="2">TK-2024</strain>
        <tissue evidence="2">Old leaves</tissue>
    </source>
</reference>
<comment type="caution">
    <text evidence="2">The sequence shown here is derived from an EMBL/GenBank/DDBJ whole genome shotgun (WGS) entry which is preliminary data.</text>
</comment>
<dbReference type="EMBL" id="JBBPBM010000219">
    <property type="protein sequence ID" value="KAK8500273.1"/>
    <property type="molecule type" value="Genomic_DNA"/>
</dbReference>
<evidence type="ECO:0000313" key="3">
    <source>
        <dbReference type="Proteomes" id="UP001472677"/>
    </source>
</evidence>
<keyword evidence="1" id="KW-0472">Membrane</keyword>
<protein>
    <submittedName>
        <fullName evidence="2">Uncharacterized protein</fullName>
    </submittedName>
</protein>
<name>A0ABR2B0L5_9ROSI</name>
<sequence length="67" mass="7273">MVDGNGNRRWSWFESVLLMLVVLCIAVTIPLAATAPSDEGSQGEETFVQPPDLVLRALSMDANVPMI</sequence>
<proteinExistence type="predicted"/>
<keyword evidence="1" id="KW-0812">Transmembrane</keyword>
<keyword evidence="3" id="KW-1185">Reference proteome</keyword>
<accession>A0ABR2B0L5</accession>
<gene>
    <name evidence="2" type="ORF">V6N12_017849</name>
</gene>
<dbReference type="Proteomes" id="UP001472677">
    <property type="component" value="Unassembled WGS sequence"/>
</dbReference>
<keyword evidence="1" id="KW-1133">Transmembrane helix</keyword>